<accession>A0A1I7UPP9</accession>
<dbReference type="WBParaSite" id="Csp11.Scaffold630.g18104.t1">
    <property type="protein sequence ID" value="Csp11.Scaffold630.g18104.t1"/>
    <property type="gene ID" value="Csp11.Scaffold630.g18104"/>
</dbReference>
<evidence type="ECO:0000313" key="1">
    <source>
        <dbReference type="Proteomes" id="UP000095282"/>
    </source>
</evidence>
<dbReference type="Proteomes" id="UP000095282">
    <property type="component" value="Unplaced"/>
</dbReference>
<organism evidence="1 2">
    <name type="scientific">Caenorhabditis tropicalis</name>
    <dbReference type="NCBI Taxonomy" id="1561998"/>
    <lineage>
        <taxon>Eukaryota</taxon>
        <taxon>Metazoa</taxon>
        <taxon>Ecdysozoa</taxon>
        <taxon>Nematoda</taxon>
        <taxon>Chromadorea</taxon>
        <taxon>Rhabditida</taxon>
        <taxon>Rhabditina</taxon>
        <taxon>Rhabditomorpha</taxon>
        <taxon>Rhabditoidea</taxon>
        <taxon>Rhabditidae</taxon>
        <taxon>Peloderinae</taxon>
        <taxon>Caenorhabditis</taxon>
    </lineage>
</organism>
<keyword evidence="1" id="KW-1185">Reference proteome</keyword>
<reference evidence="2" key="1">
    <citation type="submission" date="2016-11" db="UniProtKB">
        <authorList>
            <consortium name="WormBaseParasite"/>
        </authorList>
    </citation>
    <scope>IDENTIFICATION</scope>
</reference>
<name>A0A1I7UPP9_9PELO</name>
<evidence type="ECO:0000313" key="2">
    <source>
        <dbReference type="WBParaSite" id="Csp11.Scaffold630.g18104.t1"/>
    </source>
</evidence>
<dbReference type="AlphaFoldDB" id="A0A1I7UPP9"/>
<protein>
    <submittedName>
        <fullName evidence="2">Uncharacterized protein</fullName>
    </submittedName>
</protein>
<sequence length="67" mass="7496">MLLLDALFQTPLVESRSSREGRSIEGGEGFSTNLSSLSMINWIYLSRQKTTTLIDFDALNWTKGLAN</sequence>
<proteinExistence type="predicted"/>